<protein>
    <submittedName>
        <fullName evidence="2">Uncharacterized protein</fullName>
    </submittedName>
</protein>
<sequence>MGPPRAQAPHSFQRVAPSASASPSSVPGSSLVDSRPPAPTAPRPTKRESPLNNTSRPPKKARKQENQTASTNTNTSAAPPALLARLSTSSVPSENGVGSPRRSQQNSQMSMSHPQNRAQGHNRAQGQPSSNTNTPRNLPAPSPSAPPFLSIKGAADRASSSSRPESPALPSRPSMEQRSLSLLDRVSGSPVGAGSGRGKKRR</sequence>
<dbReference type="EMBL" id="ML178821">
    <property type="protein sequence ID" value="TFL03118.1"/>
    <property type="molecule type" value="Genomic_DNA"/>
</dbReference>
<reference evidence="2 3" key="1">
    <citation type="journal article" date="2019" name="Nat. Ecol. Evol.">
        <title>Megaphylogeny resolves global patterns of mushroom evolution.</title>
        <authorList>
            <person name="Varga T."/>
            <person name="Krizsan K."/>
            <person name="Foldi C."/>
            <person name="Dima B."/>
            <person name="Sanchez-Garcia M."/>
            <person name="Sanchez-Ramirez S."/>
            <person name="Szollosi G.J."/>
            <person name="Szarkandi J.G."/>
            <person name="Papp V."/>
            <person name="Albert L."/>
            <person name="Andreopoulos W."/>
            <person name="Angelini C."/>
            <person name="Antonin V."/>
            <person name="Barry K.W."/>
            <person name="Bougher N.L."/>
            <person name="Buchanan P."/>
            <person name="Buyck B."/>
            <person name="Bense V."/>
            <person name="Catcheside P."/>
            <person name="Chovatia M."/>
            <person name="Cooper J."/>
            <person name="Damon W."/>
            <person name="Desjardin D."/>
            <person name="Finy P."/>
            <person name="Geml J."/>
            <person name="Haridas S."/>
            <person name="Hughes K."/>
            <person name="Justo A."/>
            <person name="Karasinski D."/>
            <person name="Kautmanova I."/>
            <person name="Kiss B."/>
            <person name="Kocsube S."/>
            <person name="Kotiranta H."/>
            <person name="LaButti K.M."/>
            <person name="Lechner B.E."/>
            <person name="Liimatainen K."/>
            <person name="Lipzen A."/>
            <person name="Lukacs Z."/>
            <person name="Mihaltcheva S."/>
            <person name="Morgado L.N."/>
            <person name="Niskanen T."/>
            <person name="Noordeloos M.E."/>
            <person name="Ohm R.A."/>
            <person name="Ortiz-Santana B."/>
            <person name="Ovrebo C."/>
            <person name="Racz N."/>
            <person name="Riley R."/>
            <person name="Savchenko A."/>
            <person name="Shiryaev A."/>
            <person name="Soop K."/>
            <person name="Spirin V."/>
            <person name="Szebenyi C."/>
            <person name="Tomsovsky M."/>
            <person name="Tulloss R.E."/>
            <person name="Uehling J."/>
            <person name="Grigoriev I.V."/>
            <person name="Vagvolgyi C."/>
            <person name="Papp T."/>
            <person name="Martin F.M."/>
            <person name="Miettinen O."/>
            <person name="Hibbett D.S."/>
            <person name="Nagy L.G."/>
        </authorList>
    </citation>
    <scope>NUCLEOTIDE SEQUENCE [LARGE SCALE GENOMIC DNA]</scope>
    <source>
        <strain evidence="2 3">CBS 309.79</strain>
    </source>
</reference>
<name>A0A5C3QP29_9AGAR</name>
<feature type="compositionally biased region" description="Low complexity" evidence="1">
    <location>
        <begin position="68"/>
        <end position="90"/>
    </location>
</feature>
<organism evidence="2 3">
    <name type="scientific">Pterulicium gracile</name>
    <dbReference type="NCBI Taxonomy" id="1884261"/>
    <lineage>
        <taxon>Eukaryota</taxon>
        <taxon>Fungi</taxon>
        <taxon>Dikarya</taxon>
        <taxon>Basidiomycota</taxon>
        <taxon>Agaricomycotina</taxon>
        <taxon>Agaricomycetes</taxon>
        <taxon>Agaricomycetidae</taxon>
        <taxon>Agaricales</taxon>
        <taxon>Pleurotineae</taxon>
        <taxon>Pterulaceae</taxon>
        <taxon>Pterulicium</taxon>
    </lineage>
</organism>
<dbReference type="Proteomes" id="UP000305067">
    <property type="component" value="Unassembled WGS sequence"/>
</dbReference>
<evidence type="ECO:0000313" key="3">
    <source>
        <dbReference type="Proteomes" id="UP000305067"/>
    </source>
</evidence>
<evidence type="ECO:0000256" key="1">
    <source>
        <dbReference type="SAM" id="MobiDB-lite"/>
    </source>
</evidence>
<feature type="compositionally biased region" description="Low complexity" evidence="1">
    <location>
        <begin position="156"/>
        <end position="174"/>
    </location>
</feature>
<keyword evidence="3" id="KW-1185">Reference proteome</keyword>
<evidence type="ECO:0000313" key="2">
    <source>
        <dbReference type="EMBL" id="TFL03118.1"/>
    </source>
</evidence>
<feature type="compositionally biased region" description="Low complexity" evidence="1">
    <location>
        <begin position="99"/>
        <end position="116"/>
    </location>
</feature>
<proteinExistence type="predicted"/>
<dbReference type="AlphaFoldDB" id="A0A5C3QP29"/>
<feature type="region of interest" description="Disordered" evidence="1">
    <location>
        <begin position="1"/>
        <end position="202"/>
    </location>
</feature>
<feature type="compositionally biased region" description="Low complexity" evidence="1">
    <location>
        <begin position="15"/>
        <end position="35"/>
    </location>
</feature>
<feature type="compositionally biased region" description="Polar residues" evidence="1">
    <location>
        <begin position="117"/>
        <end position="136"/>
    </location>
</feature>
<gene>
    <name evidence="2" type="ORF">BDV98DRAFT_416499</name>
</gene>
<accession>A0A5C3QP29</accession>